<dbReference type="RefSeq" id="WP_369789057.1">
    <property type="nucleotide sequence ID" value="NZ_CP165628.1"/>
</dbReference>
<feature type="transmembrane region" description="Helical" evidence="1">
    <location>
        <begin position="53"/>
        <end position="74"/>
    </location>
</feature>
<evidence type="ECO:0000313" key="2">
    <source>
        <dbReference type="EMBL" id="XDU72084.1"/>
    </source>
</evidence>
<keyword evidence="1" id="KW-1133">Transmembrane helix</keyword>
<organism evidence="2">
    <name type="scientific">Rouxiella sp. WC2420</name>
    <dbReference type="NCBI Taxonomy" id="3234145"/>
    <lineage>
        <taxon>Bacteria</taxon>
        <taxon>Pseudomonadati</taxon>
        <taxon>Pseudomonadota</taxon>
        <taxon>Gammaproteobacteria</taxon>
        <taxon>Enterobacterales</taxon>
        <taxon>Yersiniaceae</taxon>
        <taxon>Rouxiella</taxon>
    </lineage>
</organism>
<dbReference type="EMBL" id="CP165628">
    <property type="protein sequence ID" value="XDU72084.1"/>
    <property type="molecule type" value="Genomic_DNA"/>
</dbReference>
<dbReference type="AlphaFoldDB" id="A0AB39VQW8"/>
<evidence type="ECO:0000256" key="1">
    <source>
        <dbReference type="SAM" id="Phobius"/>
    </source>
</evidence>
<gene>
    <name evidence="2" type="ORF">AB3G37_21680</name>
</gene>
<proteinExistence type="predicted"/>
<protein>
    <submittedName>
        <fullName evidence="2">Type VI secretion protein</fullName>
    </submittedName>
</protein>
<keyword evidence="1" id="KW-0472">Membrane</keyword>
<accession>A0AB39VQW8</accession>
<reference evidence="2" key="1">
    <citation type="submission" date="2024-07" db="EMBL/GenBank/DDBJ databases">
        <authorList>
            <person name="Biller S.J."/>
        </authorList>
    </citation>
    <scope>NUCLEOTIDE SEQUENCE</scope>
    <source>
        <strain evidence="2">WC2420</strain>
    </source>
</reference>
<feature type="transmembrane region" description="Helical" evidence="1">
    <location>
        <begin position="20"/>
        <end position="41"/>
    </location>
</feature>
<sequence>MGWQKAETITPKLPTAPLFLLWLLAGVMAVFSGVLLFILHASELIELLTRVDIWWLSITPPAAWLLLFSFRCWLWGKKVDEYKFFQQEAKFGHQQWQAWSERHLVILGSSISLPDSITAETICNGSANDIPWQMGCCRRLADLPLSDAATINLCISGIKNELNNLPVHLPLAVTLVTDLDSSAMTQALVMLWPTLFHQHKVPDEIIATSALSMNWVEERLKQPVKNVHLILIIQLNGEASYSDGLAALLLTSDDVVNKYRLPAQVRLLRPMPLNMLLFQQEISLFIKTQTAARHTSRILGDARKWEDFSADLSALSSIHGTLWQVTENELLEKWCGIAGPSSPWLLTALAAELANLRDESLLMLCSSGQEHFVSTVTLGSENEHIG</sequence>
<keyword evidence="1" id="KW-0812">Transmembrane</keyword>
<name>A0AB39VQW8_9GAMM</name>